<comment type="caution">
    <text evidence="1">The sequence shown here is derived from an EMBL/GenBank/DDBJ whole genome shotgun (WGS) entry which is preliminary data.</text>
</comment>
<proteinExistence type="predicted"/>
<name>A0AAV5IJX1_9ROSI</name>
<gene>
    <name evidence="1" type="ORF">SLEP1_g13319</name>
</gene>
<protein>
    <submittedName>
        <fullName evidence="1">Uncharacterized protein</fullName>
    </submittedName>
</protein>
<evidence type="ECO:0000313" key="2">
    <source>
        <dbReference type="Proteomes" id="UP001054252"/>
    </source>
</evidence>
<sequence length="94" mass="10673">MVAIAENTRFQELRRDLSEFQRKHDADVANLDKRMMTMQNAMTSMENAPREDIAKVLSLENPLPNDPVASMTKFGKVDFPSYDGTDNGAKKLMH</sequence>
<dbReference type="AlphaFoldDB" id="A0AAV5IJX1"/>
<accession>A0AAV5IJX1</accession>
<dbReference type="EMBL" id="BPVZ01000016">
    <property type="protein sequence ID" value="GKV00655.1"/>
    <property type="molecule type" value="Genomic_DNA"/>
</dbReference>
<keyword evidence="2" id="KW-1185">Reference proteome</keyword>
<evidence type="ECO:0000313" key="1">
    <source>
        <dbReference type="EMBL" id="GKV00655.1"/>
    </source>
</evidence>
<dbReference type="Proteomes" id="UP001054252">
    <property type="component" value="Unassembled WGS sequence"/>
</dbReference>
<organism evidence="1 2">
    <name type="scientific">Rubroshorea leprosula</name>
    <dbReference type="NCBI Taxonomy" id="152421"/>
    <lineage>
        <taxon>Eukaryota</taxon>
        <taxon>Viridiplantae</taxon>
        <taxon>Streptophyta</taxon>
        <taxon>Embryophyta</taxon>
        <taxon>Tracheophyta</taxon>
        <taxon>Spermatophyta</taxon>
        <taxon>Magnoliopsida</taxon>
        <taxon>eudicotyledons</taxon>
        <taxon>Gunneridae</taxon>
        <taxon>Pentapetalae</taxon>
        <taxon>rosids</taxon>
        <taxon>malvids</taxon>
        <taxon>Malvales</taxon>
        <taxon>Dipterocarpaceae</taxon>
        <taxon>Rubroshorea</taxon>
    </lineage>
</organism>
<reference evidence="1 2" key="1">
    <citation type="journal article" date="2021" name="Commun. Biol.">
        <title>The genome of Shorea leprosula (Dipterocarpaceae) highlights the ecological relevance of drought in aseasonal tropical rainforests.</title>
        <authorList>
            <person name="Ng K.K.S."/>
            <person name="Kobayashi M.J."/>
            <person name="Fawcett J.A."/>
            <person name="Hatakeyama M."/>
            <person name="Paape T."/>
            <person name="Ng C.H."/>
            <person name="Ang C.C."/>
            <person name="Tnah L.H."/>
            <person name="Lee C.T."/>
            <person name="Nishiyama T."/>
            <person name="Sese J."/>
            <person name="O'Brien M.J."/>
            <person name="Copetti D."/>
            <person name="Mohd Noor M.I."/>
            <person name="Ong R.C."/>
            <person name="Putra M."/>
            <person name="Sireger I.Z."/>
            <person name="Indrioko S."/>
            <person name="Kosugi Y."/>
            <person name="Izuno A."/>
            <person name="Isagi Y."/>
            <person name="Lee S.L."/>
            <person name="Shimizu K.K."/>
        </authorList>
    </citation>
    <scope>NUCLEOTIDE SEQUENCE [LARGE SCALE GENOMIC DNA]</scope>
    <source>
        <strain evidence="1">214</strain>
    </source>
</reference>